<gene>
    <name evidence="2" type="ORF">DEVEQU_02696</name>
</gene>
<dbReference type="Proteomes" id="UP000268844">
    <property type="component" value="Unassembled WGS sequence"/>
</dbReference>
<feature type="transmembrane region" description="Helical" evidence="1">
    <location>
        <begin position="81"/>
        <end position="99"/>
    </location>
</feature>
<keyword evidence="3" id="KW-1185">Reference proteome</keyword>
<feature type="transmembrane region" description="Helical" evidence="1">
    <location>
        <begin position="6"/>
        <end position="22"/>
    </location>
</feature>
<organism evidence="2 3">
    <name type="scientific">Devosia equisanguinis</name>
    <dbReference type="NCBI Taxonomy" id="2490941"/>
    <lineage>
        <taxon>Bacteria</taxon>
        <taxon>Pseudomonadati</taxon>
        <taxon>Pseudomonadota</taxon>
        <taxon>Alphaproteobacteria</taxon>
        <taxon>Hyphomicrobiales</taxon>
        <taxon>Devosiaceae</taxon>
        <taxon>Devosia</taxon>
    </lineage>
</organism>
<evidence type="ECO:0000313" key="2">
    <source>
        <dbReference type="EMBL" id="VDS05554.1"/>
    </source>
</evidence>
<dbReference type="AlphaFoldDB" id="A0A447IDI2"/>
<keyword evidence="1" id="KW-1133">Transmembrane helix</keyword>
<protein>
    <submittedName>
        <fullName evidence="2">Uncharacterized protein</fullName>
    </submittedName>
</protein>
<dbReference type="EMBL" id="UZWD01000034">
    <property type="protein sequence ID" value="VDS05554.1"/>
    <property type="molecule type" value="Genomic_DNA"/>
</dbReference>
<sequence length="146" mass="16348">MGMLLQIALVLLLVGGGWTMLTRGRRTDRKDALTMRRVDAYIETIRRERNNPELAAMSDSELRDLLHSGARNMQVAEQKKNWVLLGCGVATLLAAIVVANQEGWMGFGIAFAVGAIVTYGLNEFLIRRMREPLARHGIDVERLKVE</sequence>
<keyword evidence="1" id="KW-0472">Membrane</keyword>
<feature type="transmembrane region" description="Helical" evidence="1">
    <location>
        <begin position="105"/>
        <end position="126"/>
    </location>
</feature>
<proteinExistence type="predicted"/>
<evidence type="ECO:0000256" key="1">
    <source>
        <dbReference type="SAM" id="Phobius"/>
    </source>
</evidence>
<reference evidence="2 3" key="1">
    <citation type="submission" date="2018-12" db="EMBL/GenBank/DDBJ databases">
        <authorList>
            <person name="Criscuolo A."/>
        </authorList>
    </citation>
    <scope>NUCLEOTIDE SEQUENCE [LARGE SCALE GENOMIC DNA]</scope>
    <source>
        <strain evidence="2">ACIP1116281</strain>
    </source>
</reference>
<evidence type="ECO:0000313" key="3">
    <source>
        <dbReference type="Proteomes" id="UP000268844"/>
    </source>
</evidence>
<dbReference type="RefSeq" id="WP_386849569.1">
    <property type="nucleotide sequence ID" value="NZ_JBHTMH010000005.1"/>
</dbReference>
<accession>A0A447IDI2</accession>
<keyword evidence="1" id="KW-0812">Transmembrane</keyword>
<name>A0A447IDI2_9HYPH</name>